<sequence>MQISSTRHVSTVYFLFSSAGATDRSTTPSFPRPPPFKMHQSSVGGTRRRHSPNPHQARHRLPWGSEPSASHFIKLALSDGYEQKLVLRMLYATLVYLYRSIAFPPYKVAPTSRSTYSSSTCTNGTWLSWWP</sequence>
<keyword evidence="3" id="KW-1185">Reference proteome</keyword>
<evidence type="ECO:0000256" key="1">
    <source>
        <dbReference type="SAM" id="MobiDB-lite"/>
    </source>
</evidence>
<feature type="region of interest" description="Disordered" evidence="1">
    <location>
        <begin position="21"/>
        <end position="63"/>
    </location>
</feature>
<evidence type="ECO:0000313" key="2">
    <source>
        <dbReference type="EMBL" id="KAJ8498085.1"/>
    </source>
</evidence>
<protein>
    <submittedName>
        <fullName evidence="2">Uncharacterized protein</fullName>
    </submittedName>
</protein>
<comment type="caution">
    <text evidence="2">The sequence shown here is derived from an EMBL/GenBank/DDBJ whole genome shotgun (WGS) entry which is preliminary data.</text>
</comment>
<evidence type="ECO:0000313" key="3">
    <source>
        <dbReference type="Proteomes" id="UP001222027"/>
    </source>
</evidence>
<gene>
    <name evidence="2" type="ORF">OPV22_008637</name>
</gene>
<accession>A0AAV8PPK9</accession>
<feature type="compositionally biased region" description="Basic residues" evidence="1">
    <location>
        <begin position="46"/>
        <end position="61"/>
    </location>
</feature>
<name>A0AAV8PPK9_ENSVE</name>
<proteinExistence type="predicted"/>
<organism evidence="2 3">
    <name type="scientific">Ensete ventricosum</name>
    <name type="common">Abyssinian banana</name>
    <name type="synonym">Musa ensete</name>
    <dbReference type="NCBI Taxonomy" id="4639"/>
    <lineage>
        <taxon>Eukaryota</taxon>
        <taxon>Viridiplantae</taxon>
        <taxon>Streptophyta</taxon>
        <taxon>Embryophyta</taxon>
        <taxon>Tracheophyta</taxon>
        <taxon>Spermatophyta</taxon>
        <taxon>Magnoliopsida</taxon>
        <taxon>Liliopsida</taxon>
        <taxon>Zingiberales</taxon>
        <taxon>Musaceae</taxon>
        <taxon>Ensete</taxon>
    </lineage>
</organism>
<dbReference type="AlphaFoldDB" id="A0AAV8PPK9"/>
<dbReference type="Proteomes" id="UP001222027">
    <property type="component" value="Unassembled WGS sequence"/>
</dbReference>
<reference evidence="2 3" key="1">
    <citation type="submission" date="2022-12" db="EMBL/GenBank/DDBJ databases">
        <title>Chromosome-scale assembly of the Ensete ventricosum genome.</title>
        <authorList>
            <person name="Dussert Y."/>
            <person name="Stocks J."/>
            <person name="Wendawek A."/>
            <person name="Woldeyes F."/>
            <person name="Nichols R.A."/>
            <person name="Borrell J.S."/>
        </authorList>
    </citation>
    <scope>NUCLEOTIDE SEQUENCE [LARGE SCALE GENOMIC DNA]</scope>
    <source>
        <strain evidence="3">cv. Maze</strain>
        <tissue evidence="2">Seeds</tissue>
    </source>
</reference>
<dbReference type="EMBL" id="JAQQAF010000003">
    <property type="protein sequence ID" value="KAJ8498085.1"/>
    <property type="molecule type" value="Genomic_DNA"/>
</dbReference>